<evidence type="ECO:0000256" key="1">
    <source>
        <dbReference type="HAMAP-Rule" id="MF_00652"/>
    </source>
</evidence>
<evidence type="ECO:0000313" key="3">
    <source>
        <dbReference type="Proteomes" id="UP000011686"/>
    </source>
</evidence>
<dbReference type="GO" id="GO:0005829">
    <property type="term" value="C:cytosol"/>
    <property type="evidence" value="ECO:0007669"/>
    <property type="project" value="TreeGrafter"/>
</dbReference>
<protein>
    <recommendedName>
        <fullName evidence="1">UPF0246 protein CDEE_0820</fullName>
    </recommendedName>
</protein>
<dbReference type="RefSeq" id="WP_015389135.1">
    <property type="nucleotide sequence ID" value="NC_020283.1"/>
</dbReference>
<dbReference type="GO" id="GO:0033194">
    <property type="term" value="P:response to hydroperoxide"/>
    <property type="evidence" value="ECO:0007669"/>
    <property type="project" value="TreeGrafter"/>
</dbReference>
<dbReference type="AlphaFoldDB" id="M1LUM3"/>
<dbReference type="HOGENOM" id="CLU_061989_0_0_4"/>
<dbReference type="KEGG" id="kct:CDEE_0820"/>
<keyword evidence="3" id="KW-1185">Reference proteome</keyword>
<name>M1LUM3_9PROT</name>
<evidence type="ECO:0000313" key="2">
    <source>
        <dbReference type="EMBL" id="AGF47796.1"/>
    </source>
</evidence>
<dbReference type="Proteomes" id="UP000011686">
    <property type="component" value="Chromosome"/>
</dbReference>
<dbReference type="HAMAP" id="MF_00652">
    <property type="entry name" value="UPF0246"/>
    <property type="match status" value="1"/>
</dbReference>
<dbReference type="EMBL" id="CP003804">
    <property type="protein sequence ID" value="AGF47796.1"/>
    <property type="molecule type" value="Genomic_DNA"/>
</dbReference>
<dbReference type="Pfam" id="PF03883">
    <property type="entry name" value="H2O2_YaaD"/>
    <property type="match status" value="1"/>
</dbReference>
<organism evidence="2 3">
    <name type="scientific">Candidatus Kinetoplastidibacterium crithidiae TCC036E</name>
    <dbReference type="NCBI Taxonomy" id="1208918"/>
    <lineage>
        <taxon>Bacteria</taxon>
        <taxon>Pseudomonadati</taxon>
        <taxon>Pseudomonadota</taxon>
        <taxon>Betaproteobacteria</taxon>
        <taxon>Candidatus Kinetoplastidibacterium</taxon>
    </lineage>
</organism>
<accession>M1LUM3</accession>
<dbReference type="InterPro" id="IPR005583">
    <property type="entry name" value="YaaA"/>
</dbReference>
<dbReference type="eggNOG" id="COG3022">
    <property type="taxonomic scope" value="Bacteria"/>
</dbReference>
<dbReference type="PATRIC" id="fig|1208918.3.peg.496"/>
<dbReference type="STRING" id="1208918.CDEE_0820"/>
<reference evidence="2 3" key="1">
    <citation type="journal article" date="2013" name="Genome Biol. Evol.">
        <title>Genome evolution and phylogenomic analysis of candidatus kinetoplastibacterium, the betaproteobacterial endosymbionts of strigomonas and angomonas.</title>
        <authorList>
            <person name="Alves J.M."/>
            <person name="Serrano M.G."/>
            <person name="Maia da Silva F."/>
            <person name="Voegtly L.J."/>
            <person name="Matveyev A.V."/>
            <person name="Teixeira M.M."/>
            <person name="Camargo E.P."/>
            <person name="Buck G.A."/>
        </authorList>
    </citation>
    <scope>NUCLEOTIDE SEQUENCE [LARGE SCALE GENOMIC DNA]</scope>
    <source>
        <strain evidence="2 3">TCC036E</strain>
    </source>
</reference>
<dbReference type="NCBIfam" id="NF002542">
    <property type="entry name" value="PRK02101.1-3"/>
    <property type="match status" value="1"/>
</dbReference>
<gene>
    <name evidence="2" type="ORF">CDEE_0820</name>
</gene>
<proteinExistence type="inferred from homology"/>
<sequence length="253" mass="29266">MLFLLSPSKKINQKDSKYSFDIEPIFTKQVSVLLNELQRKSANELSSLMKISKELAELNVDRYLNWENSKYGMASAFFSFSGDVYKFLDPYSLGLDDLYWAQDHFIILSGLYGLLRPLDLMKPYRLDMGVKIKLSCSRDLYEFWKTEIAWYINRQQKESSSNVIVNLSSNEYFKVIDPSILNGKVVNCVFQDFVGGHWRVVGVNAKRVRGLIARYIINNKVGNLEDLKKNTYGGYAYVSSESMEDCLVFRQQI</sequence>
<dbReference type="PANTHER" id="PTHR30283">
    <property type="entry name" value="PEROXIDE STRESS RESPONSE PROTEIN YAAA"/>
    <property type="match status" value="1"/>
</dbReference>
<dbReference type="PANTHER" id="PTHR30283:SF4">
    <property type="entry name" value="PEROXIDE STRESS RESISTANCE PROTEIN YAAA"/>
    <property type="match status" value="1"/>
</dbReference>
<comment type="similarity">
    <text evidence="1">Belongs to the UPF0246 family.</text>
</comment>